<reference evidence="2" key="2">
    <citation type="submission" date="2020-09" db="EMBL/GenBank/DDBJ databases">
        <authorList>
            <person name="Sun Q."/>
            <person name="Ohkuma M."/>
        </authorList>
    </citation>
    <scope>NUCLEOTIDE SEQUENCE</scope>
    <source>
        <strain evidence="2">JCM 4790</strain>
    </source>
</reference>
<dbReference type="Proteomes" id="UP000619244">
    <property type="component" value="Unassembled WGS sequence"/>
</dbReference>
<dbReference type="AlphaFoldDB" id="A0A918NZK9"/>
<comment type="caution">
    <text evidence="2">The sequence shown here is derived from an EMBL/GenBank/DDBJ whole genome shotgun (WGS) entry which is preliminary data.</text>
</comment>
<feature type="compositionally biased region" description="Basic and acidic residues" evidence="1">
    <location>
        <begin position="43"/>
        <end position="52"/>
    </location>
</feature>
<dbReference type="RefSeq" id="WP_229919792.1">
    <property type="nucleotide sequence ID" value="NZ_BMVU01000071.1"/>
</dbReference>
<evidence type="ECO:0000313" key="3">
    <source>
        <dbReference type="Proteomes" id="UP000619244"/>
    </source>
</evidence>
<reference evidence="2" key="1">
    <citation type="journal article" date="2014" name="Int. J. Syst. Evol. Microbiol.">
        <title>Complete genome sequence of Corynebacterium casei LMG S-19264T (=DSM 44701T), isolated from a smear-ripened cheese.</title>
        <authorList>
            <consortium name="US DOE Joint Genome Institute (JGI-PGF)"/>
            <person name="Walter F."/>
            <person name="Albersmeier A."/>
            <person name="Kalinowski J."/>
            <person name="Ruckert C."/>
        </authorList>
    </citation>
    <scope>NUCLEOTIDE SEQUENCE</scope>
    <source>
        <strain evidence="2">JCM 4790</strain>
    </source>
</reference>
<accession>A0A918NZK9</accession>
<protein>
    <submittedName>
        <fullName evidence="2">Uncharacterized protein</fullName>
    </submittedName>
</protein>
<keyword evidence="3" id="KW-1185">Reference proteome</keyword>
<proteinExistence type="predicted"/>
<sequence length="64" mass="7057">MAELNTARRRVRSTTGWKITAADETAIAQLPEHAWESSLKQDGTLHEDDHSAVAELTGPSRREG</sequence>
<evidence type="ECO:0000313" key="2">
    <source>
        <dbReference type="EMBL" id="GGY09792.1"/>
    </source>
</evidence>
<name>A0A918NZK9_9ACTN</name>
<dbReference type="EMBL" id="BMVU01000071">
    <property type="protein sequence ID" value="GGY09792.1"/>
    <property type="molecule type" value="Genomic_DNA"/>
</dbReference>
<gene>
    <name evidence="2" type="ORF">GCM10010358_73070</name>
</gene>
<organism evidence="2 3">
    <name type="scientific">Streptomyces minutiscleroticus</name>
    <dbReference type="NCBI Taxonomy" id="68238"/>
    <lineage>
        <taxon>Bacteria</taxon>
        <taxon>Bacillati</taxon>
        <taxon>Actinomycetota</taxon>
        <taxon>Actinomycetes</taxon>
        <taxon>Kitasatosporales</taxon>
        <taxon>Streptomycetaceae</taxon>
        <taxon>Streptomyces</taxon>
    </lineage>
</organism>
<evidence type="ECO:0000256" key="1">
    <source>
        <dbReference type="SAM" id="MobiDB-lite"/>
    </source>
</evidence>
<feature type="region of interest" description="Disordered" evidence="1">
    <location>
        <begin position="39"/>
        <end position="64"/>
    </location>
</feature>